<dbReference type="Pfam" id="PF06200">
    <property type="entry name" value="tify"/>
    <property type="match status" value="1"/>
</dbReference>
<dbReference type="AlphaFoldDB" id="A0ABD3LAV9"/>
<dbReference type="Proteomes" id="UP001634007">
    <property type="component" value="Unassembled WGS sequence"/>
</dbReference>
<evidence type="ECO:0000259" key="4">
    <source>
        <dbReference type="PROSITE" id="PS51320"/>
    </source>
</evidence>
<feature type="compositionally biased region" description="Low complexity" evidence="3">
    <location>
        <begin position="235"/>
        <end position="258"/>
    </location>
</feature>
<comment type="subcellular location">
    <subcellularLocation>
        <location evidence="2">Nucleus</location>
    </subcellularLocation>
</comment>
<comment type="function">
    <text evidence="2">Repressor of jasmonate responses.</text>
</comment>
<protein>
    <recommendedName>
        <fullName evidence="2">Protein TIFY</fullName>
    </recommendedName>
    <alternativeName>
        <fullName evidence="2">Jasmonate ZIM domain-containing protein</fullName>
    </alternativeName>
</protein>
<evidence type="ECO:0000313" key="6">
    <source>
        <dbReference type="Proteomes" id="UP001634007"/>
    </source>
</evidence>
<gene>
    <name evidence="5" type="ORF">ACJRO7_015913</name>
</gene>
<accession>A0ABD3LAV9</accession>
<dbReference type="InterPro" id="IPR010399">
    <property type="entry name" value="Tify_dom"/>
</dbReference>
<dbReference type="GO" id="GO:0009611">
    <property type="term" value="P:response to wounding"/>
    <property type="evidence" value="ECO:0007669"/>
    <property type="project" value="UniProtKB-UniRule"/>
</dbReference>
<dbReference type="GO" id="GO:0031347">
    <property type="term" value="P:regulation of defense response"/>
    <property type="evidence" value="ECO:0007669"/>
    <property type="project" value="UniProtKB-UniRule"/>
</dbReference>
<dbReference type="PANTHER" id="PTHR33077">
    <property type="entry name" value="PROTEIN TIFY 4A-RELATED-RELATED"/>
    <property type="match status" value="1"/>
</dbReference>
<sequence>MSSTTASSELSDSGRLPRSPEKPAINFSQTCSLLSQYLKEKGPLGDLPLGAPEMFRRAAAANPMSFAAAGAPRPPVKSMNLFPQQAGFGGSSTKEDVTKAAAAAADSTEAKPAAAKEQETAQMTIFYAGQVIVFNDFPADKAKEVMLVASKGSSRSCSPPGTPNLAHPANAYAPETVKNRVDPGPSRGLPPHHPANNIIQACIAGLPEPTGSDLPIARRNSLHRFLEKRKDRITARAPYPTAASAAAPPSKPAAESKPWLTLAAQSQ</sequence>
<feature type="region of interest" description="Disordered" evidence="3">
    <location>
        <begin position="1"/>
        <end position="24"/>
    </location>
</feature>
<keyword evidence="2" id="KW-1184">Jasmonic acid signaling pathway</keyword>
<keyword evidence="2" id="KW-0539">Nucleus</keyword>
<dbReference type="GO" id="GO:0005634">
    <property type="term" value="C:nucleus"/>
    <property type="evidence" value="ECO:0007669"/>
    <property type="project" value="UniProtKB-SubCell"/>
</dbReference>
<keyword evidence="6" id="KW-1185">Reference proteome</keyword>
<dbReference type="GO" id="GO:2000022">
    <property type="term" value="P:regulation of jasmonic acid mediated signaling pathway"/>
    <property type="evidence" value="ECO:0007669"/>
    <property type="project" value="UniProtKB-UniRule"/>
</dbReference>
<evidence type="ECO:0000256" key="1">
    <source>
        <dbReference type="ARBA" id="ARBA00008614"/>
    </source>
</evidence>
<dbReference type="SMART" id="SM00979">
    <property type="entry name" value="TIFY"/>
    <property type="match status" value="1"/>
</dbReference>
<dbReference type="InterPro" id="IPR040390">
    <property type="entry name" value="TIFY/JAZ"/>
</dbReference>
<organism evidence="5 6">
    <name type="scientific">Eucalyptus globulus</name>
    <name type="common">Tasmanian blue gum</name>
    <dbReference type="NCBI Taxonomy" id="34317"/>
    <lineage>
        <taxon>Eukaryota</taxon>
        <taxon>Viridiplantae</taxon>
        <taxon>Streptophyta</taxon>
        <taxon>Embryophyta</taxon>
        <taxon>Tracheophyta</taxon>
        <taxon>Spermatophyta</taxon>
        <taxon>Magnoliopsida</taxon>
        <taxon>eudicotyledons</taxon>
        <taxon>Gunneridae</taxon>
        <taxon>Pentapetalae</taxon>
        <taxon>rosids</taxon>
        <taxon>malvids</taxon>
        <taxon>Myrtales</taxon>
        <taxon>Myrtaceae</taxon>
        <taxon>Myrtoideae</taxon>
        <taxon>Eucalypteae</taxon>
        <taxon>Eucalyptus</taxon>
    </lineage>
</organism>
<proteinExistence type="inferred from homology"/>
<comment type="caution">
    <text evidence="5">The sequence shown here is derived from an EMBL/GenBank/DDBJ whole genome shotgun (WGS) entry which is preliminary data.</text>
</comment>
<comment type="domain">
    <text evidence="2">The jas domain is required for interaction with COI1.</text>
</comment>
<feature type="compositionally biased region" description="Low complexity" evidence="3">
    <location>
        <begin position="1"/>
        <end position="13"/>
    </location>
</feature>
<evidence type="ECO:0000256" key="2">
    <source>
        <dbReference type="RuleBase" id="RU369065"/>
    </source>
</evidence>
<reference evidence="5 6" key="1">
    <citation type="submission" date="2024-11" db="EMBL/GenBank/DDBJ databases">
        <title>Chromosome-level genome assembly of Eucalyptus globulus Labill. provides insights into its genome evolution.</title>
        <authorList>
            <person name="Li X."/>
        </authorList>
    </citation>
    <scope>NUCLEOTIDE SEQUENCE [LARGE SCALE GENOMIC DNA]</scope>
    <source>
        <strain evidence="5">CL2024</strain>
        <tissue evidence="5">Fresh tender leaves</tissue>
    </source>
</reference>
<comment type="similarity">
    <text evidence="1 2">Belongs to the TIFY/JAZ family.</text>
</comment>
<feature type="region of interest" description="Disordered" evidence="3">
    <location>
        <begin position="233"/>
        <end position="267"/>
    </location>
</feature>
<dbReference type="Pfam" id="PF09425">
    <property type="entry name" value="Jas_motif"/>
    <property type="match status" value="1"/>
</dbReference>
<evidence type="ECO:0000256" key="3">
    <source>
        <dbReference type="SAM" id="MobiDB-lite"/>
    </source>
</evidence>
<evidence type="ECO:0000313" key="5">
    <source>
        <dbReference type="EMBL" id="KAL3747051.1"/>
    </source>
</evidence>
<dbReference type="EMBL" id="JBJKBG010000003">
    <property type="protein sequence ID" value="KAL3747051.1"/>
    <property type="molecule type" value="Genomic_DNA"/>
</dbReference>
<name>A0ABD3LAV9_EUCGL</name>
<dbReference type="InterPro" id="IPR018467">
    <property type="entry name" value="CCT_CS"/>
</dbReference>
<dbReference type="PROSITE" id="PS51320">
    <property type="entry name" value="TIFY"/>
    <property type="match status" value="1"/>
</dbReference>
<dbReference type="PANTHER" id="PTHR33077:SF140">
    <property type="entry name" value="PROTEIN TIFY 10B"/>
    <property type="match status" value="1"/>
</dbReference>
<feature type="domain" description="Tify" evidence="4">
    <location>
        <begin position="116"/>
        <end position="151"/>
    </location>
</feature>